<dbReference type="InterPro" id="IPR037202">
    <property type="entry name" value="ESCRT_assembly_dom"/>
</dbReference>
<dbReference type="GO" id="GO:0004932">
    <property type="term" value="F:mating-type factor pheromone receptor activity"/>
    <property type="evidence" value="ECO:0007669"/>
    <property type="project" value="InterPro"/>
</dbReference>
<dbReference type="eggNOG" id="KOG2391">
    <property type="taxonomic scope" value="Eukaryota"/>
</dbReference>
<dbReference type="GO" id="GO:0000750">
    <property type="term" value="P:pheromone-dependent signal transduction involved in conjugation with cellular fusion"/>
    <property type="evidence" value="ECO:0007669"/>
    <property type="project" value="TreeGrafter"/>
</dbReference>
<evidence type="ECO:0000259" key="11">
    <source>
        <dbReference type="PROSITE" id="PS51322"/>
    </source>
</evidence>
<evidence type="ECO:0000256" key="6">
    <source>
        <dbReference type="ARBA" id="ARBA00023054"/>
    </source>
</evidence>
<dbReference type="Proteomes" id="UP000018001">
    <property type="component" value="Unassembled WGS sequence"/>
</dbReference>
<dbReference type="GO" id="GO:0038038">
    <property type="term" value="C:G protein-coupled receptor homodimeric complex"/>
    <property type="evidence" value="ECO:0007669"/>
    <property type="project" value="TreeGrafter"/>
</dbReference>
<feature type="transmembrane region" description="Helical" evidence="9">
    <location>
        <begin position="235"/>
        <end position="255"/>
    </location>
</feature>
<dbReference type="InterPro" id="IPR027458">
    <property type="entry name" value="STE2_TM1-TM2_sf"/>
</dbReference>
<dbReference type="CDD" id="cd11685">
    <property type="entry name" value="UEV_TSG101-like"/>
    <property type="match status" value="1"/>
</dbReference>
<feature type="transmembrane region" description="Helical" evidence="9">
    <location>
        <begin position="114"/>
        <end position="138"/>
    </location>
</feature>
<dbReference type="PROSITE" id="PS51312">
    <property type="entry name" value="SB"/>
    <property type="match status" value="1"/>
</dbReference>
<keyword evidence="9" id="KW-1133">Transmembrane helix</keyword>
<feature type="compositionally biased region" description="Pro residues" evidence="8">
    <location>
        <begin position="558"/>
        <end position="577"/>
    </location>
</feature>
<comment type="caution">
    <text evidence="12">The sequence shown here is derived from an EMBL/GenBank/DDBJ whole genome shotgun (WGS) entry which is preliminary data.</text>
</comment>
<dbReference type="InterPro" id="IPR000366">
    <property type="entry name" value="GPCR_STE2"/>
</dbReference>
<dbReference type="PANTHER" id="PTHR28009:SF1">
    <property type="entry name" value="PHEROMONE ALPHA FACTOR RECEPTOR"/>
    <property type="match status" value="1"/>
</dbReference>
<dbReference type="InterPro" id="IPR016135">
    <property type="entry name" value="UBQ-conjugating_enzyme/RWD"/>
</dbReference>
<keyword evidence="4" id="KW-0967">Endosome</keyword>
<feature type="transmembrane region" description="Helical" evidence="9">
    <location>
        <begin position="35"/>
        <end position="59"/>
    </location>
</feature>
<keyword evidence="5 7" id="KW-0653">Protein transport</keyword>
<feature type="compositionally biased region" description="Pro residues" evidence="8">
    <location>
        <begin position="727"/>
        <end position="748"/>
    </location>
</feature>
<feature type="compositionally biased region" description="Pro residues" evidence="8">
    <location>
        <begin position="612"/>
        <end position="621"/>
    </location>
</feature>
<evidence type="ECO:0000256" key="8">
    <source>
        <dbReference type="SAM" id="MobiDB-lite"/>
    </source>
</evidence>
<comment type="subcellular location">
    <subcellularLocation>
        <location evidence="1">Endosome</location>
    </subcellularLocation>
</comment>
<feature type="compositionally biased region" description="Polar residues" evidence="8">
    <location>
        <begin position="315"/>
        <end position="331"/>
    </location>
</feature>
<dbReference type="Gene3D" id="1.10.287.920">
    <property type="entry name" value="Pheromone alpha factor receptor"/>
    <property type="match status" value="1"/>
</dbReference>
<dbReference type="InterPro" id="IPR008883">
    <property type="entry name" value="UEV_N"/>
</dbReference>
<dbReference type="CDD" id="cd14939">
    <property type="entry name" value="7tmD_STE2"/>
    <property type="match status" value="1"/>
</dbReference>
<dbReference type="GO" id="GO:0043162">
    <property type="term" value="P:ubiquitin-dependent protein catabolic process via the multivesicular body sorting pathway"/>
    <property type="evidence" value="ECO:0007669"/>
    <property type="project" value="UniProtKB-ARBA"/>
</dbReference>
<sequence length="961" mass="104396">MQKSFDPFTQSVTFHLADGSPLPVSVGELDDFVQYGIKICIVYSSQLGASLALLVLVLLLTKRDKRLSPVFLLNGSALIFNACRLICNSVYFTTEFSKVYPYFSGDYSRVPASAYANSILAVVFQVLLLVAIECSLILQTQVICVTLRQLYKNILLGISVVISLLAVGFRLALAVENSIAIVQAANFDAVWLESATNITTIISICFFSCIFIAKLGHAIQRRKRMGIRRFGAMQVIFIMSCQTLIVPSIFAILQYCVEVPEIDSFVLTLVAISLPLTSLWATSLTSNGSQASSGSTERNRLWKPIRLGSAEKLKQSSTQGPSSLASVATSSPTGAAHMNSLCPDLEAGTAIGPRIRRGESGRAELQLNQHASSDSNHHVSIPRNGTSTMAAVPQSTLSWLYGVLTKDHYDPNQTYRDPNRTYYDVAAALAQYPSLGPRTDVYTFENGVSALLLHIVGTVPVNFRGAMYQFPVDVWIPTAYPLEPPVVYVTPTQDMVVRVGQHVTLEGRVYHHYLAHWAEAWDRSSIVDFLTILREVFAKEPPVKYKQQQQMQRQQHAPTPPPLPPLPPELNPSPSPVVPALSNAATPPQLPPKPGRVQTPEQRQPVPDRYKSPPPLPPLPPKETGDSRRLSFQHQNGPNSAAANRPFHYSPQRSSSLRNAAVPPQRFADDRIVPGSPVPATAYAQQQPAAPLPQGYSQPPHPNYQQALPTYQPPPVSQQHVRQQQYYPPPQAPLNRPAPTPAPAPKPQTPDLLTSPFELELPSMAPSGPAPPIPPNPEKDALLHAVSKTLTETLQSNVGQSKSAVQPLLSQSKALQGAIAALQGEIAALNNFNGTLQSNTSILQQSLHRADAVIADAQARISSPAPPGTEGPSNASGDSRRGLPPIDDVLVAPTVVGKQLYDLVADERGIQQAIYALQSALVKGIIGVDTWSRHTRGLAREAFLKRALIRKIGRGMGLEGS</sequence>
<keyword evidence="6" id="KW-0175">Coiled coil</keyword>
<dbReference type="Gene3D" id="3.10.110.10">
    <property type="entry name" value="Ubiquitin Conjugating Enzyme"/>
    <property type="match status" value="1"/>
</dbReference>
<dbReference type="HOGENOM" id="CLU_307541_0_0_1"/>
<feature type="region of interest" description="Disordered" evidence="8">
    <location>
        <begin position="860"/>
        <end position="883"/>
    </location>
</feature>
<keyword evidence="9" id="KW-0472">Membrane</keyword>
<reference evidence="13" key="1">
    <citation type="journal article" date="2014" name="Genome Announc.">
        <title>Draft genome sequence of the formaldehyde-resistant fungus Byssochlamys spectabilis No. 5 (anamorph Paecilomyces variotii No. 5) (NBRC109023).</title>
        <authorList>
            <person name="Oka T."/>
            <person name="Ekino K."/>
            <person name="Fukuda K."/>
            <person name="Nomura Y."/>
        </authorList>
    </citation>
    <scope>NUCLEOTIDE SEQUENCE [LARGE SCALE GENOMIC DNA]</scope>
    <source>
        <strain evidence="13">No. 5 / NBRC 109023</strain>
    </source>
</reference>
<keyword evidence="3 7" id="KW-0813">Transport</keyword>
<evidence type="ECO:0000256" key="1">
    <source>
        <dbReference type="ARBA" id="ARBA00004177"/>
    </source>
</evidence>
<dbReference type="AlphaFoldDB" id="V5GA62"/>
<dbReference type="OrthoDB" id="306304at2759"/>
<dbReference type="Pfam" id="PF05743">
    <property type="entry name" value="UEV"/>
    <property type="match status" value="1"/>
</dbReference>
<dbReference type="Pfam" id="PF02116">
    <property type="entry name" value="STE2"/>
    <property type="match status" value="1"/>
</dbReference>
<evidence type="ECO:0000256" key="2">
    <source>
        <dbReference type="ARBA" id="ARBA00009594"/>
    </source>
</evidence>
<dbReference type="PRINTS" id="PR00250">
    <property type="entry name" value="GPCRSTE2"/>
</dbReference>
<evidence type="ECO:0000313" key="12">
    <source>
        <dbReference type="EMBL" id="GAD98901.1"/>
    </source>
</evidence>
<feature type="transmembrane region" description="Helical" evidence="9">
    <location>
        <begin position="195"/>
        <end position="215"/>
    </location>
</feature>
<dbReference type="GO" id="GO:0006886">
    <property type="term" value="P:intracellular protein transport"/>
    <property type="evidence" value="ECO:0007669"/>
    <property type="project" value="UniProtKB-ARBA"/>
</dbReference>
<accession>V5GA62</accession>
<feature type="transmembrane region" description="Helical" evidence="9">
    <location>
        <begin position="71"/>
        <end position="94"/>
    </location>
</feature>
<dbReference type="GO" id="GO:0005768">
    <property type="term" value="C:endosome"/>
    <property type="evidence" value="ECO:0007669"/>
    <property type="project" value="UniProtKB-SubCell"/>
</dbReference>
<feature type="domain" description="SB" evidence="10">
    <location>
        <begin position="894"/>
        <end position="961"/>
    </location>
</feature>
<feature type="domain" description="UEV" evidence="11">
    <location>
        <begin position="402"/>
        <end position="547"/>
    </location>
</feature>
<feature type="compositionally biased region" description="Polar residues" evidence="8">
    <location>
        <begin position="630"/>
        <end position="642"/>
    </location>
</feature>
<feature type="compositionally biased region" description="Low complexity" evidence="8">
    <location>
        <begin position="717"/>
        <end position="726"/>
    </location>
</feature>
<keyword evidence="9" id="KW-0812">Transmembrane</keyword>
<evidence type="ECO:0000256" key="7">
    <source>
        <dbReference type="PROSITE-ProRule" id="PRU00644"/>
    </source>
</evidence>
<dbReference type="Pfam" id="PF09454">
    <property type="entry name" value="Vps23_core"/>
    <property type="match status" value="1"/>
</dbReference>
<dbReference type="GO" id="GO:0072666">
    <property type="term" value="P:establishment of protein localization to vacuole"/>
    <property type="evidence" value="ECO:0007669"/>
    <property type="project" value="UniProtKB-ARBA"/>
</dbReference>
<gene>
    <name evidence="12" type="ORF">PVAR5_7604</name>
</gene>
<dbReference type="SUPFAM" id="SSF54495">
    <property type="entry name" value="UBC-like"/>
    <property type="match status" value="1"/>
</dbReference>
<feature type="region of interest" description="Disordered" evidence="8">
    <location>
        <begin position="312"/>
        <end position="331"/>
    </location>
</feature>
<organism evidence="12 13">
    <name type="scientific">Byssochlamys spectabilis (strain No. 5 / NBRC 109023)</name>
    <name type="common">Paecilomyces variotii</name>
    <dbReference type="NCBI Taxonomy" id="1356009"/>
    <lineage>
        <taxon>Eukaryota</taxon>
        <taxon>Fungi</taxon>
        <taxon>Dikarya</taxon>
        <taxon>Ascomycota</taxon>
        <taxon>Pezizomycotina</taxon>
        <taxon>Eurotiomycetes</taxon>
        <taxon>Eurotiomycetidae</taxon>
        <taxon>Eurotiales</taxon>
        <taxon>Thermoascaceae</taxon>
        <taxon>Paecilomyces</taxon>
    </lineage>
</organism>
<feature type="compositionally biased region" description="Low complexity" evidence="8">
    <location>
        <begin position="678"/>
        <end position="694"/>
    </location>
</feature>
<evidence type="ECO:0000256" key="5">
    <source>
        <dbReference type="ARBA" id="ARBA00022927"/>
    </source>
</evidence>
<evidence type="ECO:0000256" key="9">
    <source>
        <dbReference type="SAM" id="Phobius"/>
    </source>
</evidence>
<evidence type="ECO:0000256" key="4">
    <source>
        <dbReference type="ARBA" id="ARBA00022753"/>
    </source>
</evidence>
<evidence type="ECO:0000259" key="10">
    <source>
        <dbReference type="PROSITE" id="PS51312"/>
    </source>
</evidence>
<keyword evidence="13" id="KW-1185">Reference proteome</keyword>
<evidence type="ECO:0000256" key="3">
    <source>
        <dbReference type="ARBA" id="ARBA00022448"/>
    </source>
</evidence>
<dbReference type="EMBL" id="BAUL01000266">
    <property type="protein sequence ID" value="GAD98901.1"/>
    <property type="molecule type" value="Genomic_DNA"/>
</dbReference>
<dbReference type="Gene3D" id="6.10.140.820">
    <property type="match status" value="1"/>
</dbReference>
<dbReference type="SUPFAM" id="SSF140111">
    <property type="entry name" value="Endosomal sorting complex assembly domain"/>
    <property type="match status" value="1"/>
</dbReference>
<name>V5GA62_BYSSN</name>
<proteinExistence type="inferred from homology"/>
<dbReference type="PROSITE" id="PS51322">
    <property type="entry name" value="UEV"/>
    <property type="match status" value="1"/>
</dbReference>
<dbReference type="InParanoid" id="V5GA62"/>
<feature type="transmembrane region" description="Helical" evidence="9">
    <location>
        <begin position="150"/>
        <end position="175"/>
    </location>
</feature>
<protein>
    <submittedName>
        <fullName evidence="12">Endosomal sorting complex protein TSG101, putative</fullName>
    </submittedName>
</protein>
<comment type="similarity">
    <text evidence="2">Belongs to the ubiquitin-conjugating enzyme family. UEV subfamily.</text>
</comment>
<evidence type="ECO:0000313" key="13">
    <source>
        <dbReference type="Proteomes" id="UP000018001"/>
    </source>
</evidence>
<dbReference type="PANTHER" id="PTHR28009">
    <property type="entry name" value="PHEROMONE ALPHA FACTOR RECEPTOR"/>
    <property type="match status" value="1"/>
</dbReference>
<dbReference type="InterPro" id="IPR017916">
    <property type="entry name" value="SB_dom"/>
</dbReference>
<feature type="region of interest" description="Disordered" evidence="8">
    <location>
        <begin position="543"/>
        <end position="754"/>
    </location>
</feature>